<dbReference type="Gene3D" id="1.20.1070.10">
    <property type="entry name" value="Rhodopsin 7-helix transmembrane proteins"/>
    <property type="match status" value="1"/>
</dbReference>
<dbReference type="InterPro" id="IPR000276">
    <property type="entry name" value="GPCR_Rhodpsn"/>
</dbReference>
<proteinExistence type="predicted"/>
<dbReference type="EMBL" id="UYSG01000419">
    <property type="protein sequence ID" value="VDL19408.1"/>
    <property type="molecule type" value="Genomic_DNA"/>
</dbReference>
<dbReference type="AlphaFoldDB" id="A0A0R3SBR4"/>
<dbReference type="CDD" id="cd14978">
    <property type="entry name" value="7tmA_FMRFamide_R-like"/>
    <property type="match status" value="1"/>
</dbReference>
<accession>A0A0R3SBR4</accession>
<evidence type="ECO:0000259" key="6">
    <source>
        <dbReference type="PROSITE" id="PS50262"/>
    </source>
</evidence>
<feature type="transmembrane region" description="Helical" evidence="5">
    <location>
        <begin position="155"/>
        <end position="175"/>
    </location>
</feature>
<dbReference type="InterPro" id="IPR053219">
    <property type="entry name" value="GPCR_Dmsr-1"/>
</dbReference>
<gene>
    <name evidence="7" type="ORF">HDID_LOCUS1947</name>
    <name evidence="8" type="ORF">WMSIL1_LOCUS12955</name>
</gene>
<evidence type="ECO:0000313" key="10">
    <source>
        <dbReference type="Proteomes" id="UP000321570"/>
    </source>
</evidence>
<keyword evidence="3 5" id="KW-1133">Transmembrane helix</keyword>
<feature type="transmembrane region" description="Helical" evidence="5">
    <location>
        <begin position="36"/>
        <end position="58"/>
    </location>
</feature>
<feature type="transmembrane region" description="Helical" evidence="5">
    <location>
        <begin position="345"/>
        <end position="366"/>
    </location>
</feature>
<evidence type="ECO:0000256" key="2">
    <source>
        <dbReference type="ARBA" id="ARBA00022692"/>
    </source>
</evidence>
<dbReference type="PRINTS" id="PR00237">
    <property type="entry name" value="GPCRRHODOPSN"/>
</dbReference>
<feature type="transmembrane region" description="Helical" evidence="5">
    <location>
        <begin position="207"/>
        <end position="231"/>
    </location>
</feature>
<evidence type="ECO:0000256" key="1">
    <source>
        <dbReference type="ARBA" id="ARBA00004370"/>
    </source>
</evidence>
<evidence type="ECO:0000256" key="3">
    <source>
        <dbReference type="ARBA" id="ARBA00022989"/>
    </source>
</evidence>
<organism evidence="11">
    <name type="scientific">Hymenolepis diminuta</name>
    <name type="common">Rat tapeworm</name>
    <dbReference type="NCBI Taxonomy" id="6216"/>
    <lineage>
        <taxon>Eukaryota</taxon>
        <taxon>Metazoa</taxon>
        <taxon>Spiralia</taxon>
        <taxon>Lophotrochozoa</taxon>
        <taxon>Platyhelminthes</taxon>
        <taxon>Cestoda</taxon>
        <taxon>Eucestoda</taxon>
        <taxon>Cyclophyllidea</taxon>
        <taxon>Hymenolepididae</taxon>
        <taxon>Hymenolepis</taxon>
    </lineage>
</organism>
<feature type="transmembrane region" description="Helical" evidence="5">
    <location>
        <begin position="109"/>
        <end position="135"/>
    </location>
</feature>
<keyword evidence="4 5" id="KW-0472">Membrane</keyword>
<comment type="subcellular location">
    <subcellularLocation>
        <location evidence="1">Membrane</location>
    </subcellularLocation>
</comment>
<dbReference type="Proteomes" id="UP000321570">
    <property type="component" value="Unassembled WGS sequence"/>
</dbReference>
<dbReference type="GO" id="GO:0005886">
    <property type="term" value="C:plasma membrane"/>
    <property type="evidence" value="ECO:0007669"/>
    <property type="project" value="TreeGrafter"/>
</dbReference>
<dbReference type="PANTHER" id="PTHR46273">
    <property type="entry name" value="MYOSUPPRESSIN RECEPTOR 1, ISOFORM B-RELATED"/>
    <property type="match status" value="1"/>
</dbReference>
<evidence type="ECO:0000313" key="7">
    <source>
        <dbReference type="EMBL" id="VDL19408.1"/>
    </source>
</evidence>
<reference evidence="8 10" key="3">
    <citation type="submission" date="2019-07" db="EMBL/GenBank/DDBJ databases">
        <authorList>
            <person name="Jastrzebski P J."/>
            <person name="Paukszto L."/>
            <person name="Jastrzebski P J."/>
        </authorList>
    </citation>
    <scope>NUCLEOTIDE SEQUENCE [LARGE SCALE GENOMIC DNA]</scope>
    <source>
        <strain evidence="8 10">WMS-il1</strain>
    </source>
</reference>
<reference evidence="7 9" key="2">
    <citation type="submission" date="2018-11" db="EMBL/GenBank/DDBJ databases">
        <authorList>
            <consortium name="Pathogen Informatics"/>
        </authorList>
    </citation>
    <scope>NUCLEOTIDE SEQUENCE [LARGE SCALE GENOMIC DNA]</scope>
</reference>
<dbReference type="OrthoDB" id="5864054at2759"/>
<keyword evidence="10" id="KW-1185">Reference proteome</keyword>
<name>A0A0R3SBR4_HYMDI</name>
<dbReference type="Pfam" id="PF00001">
    <property type="entry name" value="7tm_1"/>
    <property type="match status" value="1"/>
</dbReference>
<protein>
    <submittedName>
        <fullName evidence="11">G_PROTEIN_RECEP_F1_2 domain-containing protein</fullName>
    </submittedName>
</protein>
<feature type="transmembrane region" description="Helical" evidence="5">
    <location>
        <begin position="70"/>
        <end position="89"/>
    </location>
</feature>
<dbReference type="Proteomes" id="UP000274504">
    <property type="component" value="Unassembled WGS sequence"/>
</dbReference>
<dbReference type="EMBL" id="CABIJS010000666">
    <property type="protein sequence ID" value="VUZ54657.1"/>
    <property type="molecule type" value="Genomic_DNA"/>
</dbReference>
<dbReference type="PROSITE" id="PS50262">
    <property type="entry name" value="G_PROTEIN_RECEP_F1_2"/>
    <property type="match status" value="1"/>
</dbReference>
<dbReference type="PANTHER" id="PTHR46273:SF11">
    <property type="entry name" value="G-PROTEIN COUPLED RECEPTORS FAMILY 1 PROFILE DOMAIN-CONTAINING PROTEIN"/>
    <property type="match status" value="1"/>
</dbReference>
<reference evidence="11" key="1">
    <citation type="submission" date="2017-02" db="UniProtKB">
        <authorList>
            <consortium name="WormBaseParasite"/>
        </authorList>
    </citation>
    <scope>IDENTIFICATION</scope>
</reference>
<sequence>MQNDLCLASDNFSDFEECPEDLFPTLANFSEAYHHIHVFLSLIICIFGICLNALNVVVLCQRHMRNSNNLLLSSLAISDGMVMLFYIIFDLGFRLVPRLENGMSKEYAYLLFAYIVGQNVFHTFSTWIIVVLAAYRLLYVHAGPQARVVCAPLRVWLAIAMVTLTSIILTIPLFFAHEVTDYRRPTCTVTGLYEVDYVDNTTLQTLLFYNSALLVKAIPILLMSVLSTILIRKIRVTQVKRRKLFPSELGRSSLTISSTSGYTAEERRLRKLHWFFFKSCGGFENFRQSAQPTKMLLAVAIMYIISYLPQSALLILNRSMGRCFQKHVYERLGDLMDLLTLSNNGITFIIYCVMSAQFRDTFVALLTSNKRKRRHF</sequence>
<dbReference type="SUPFAM" id="SSF81321">
    <property type="entry name" value="Family A G protein-coupled receptor-like"/>
    <property type="match status" value="1"/>
</dbReference>
<evidence type="ECO:0000313" key="11">
    <source>
        <dbReference type="WBParaSite" id="HDID_0000194601-mRNA-1"/>
    </source>
</evidence>
<dbReference type="GO" id="GO:0008528">
    <property type="term" value="F:G protein-coupled peptide receptor activity"/>
    <property type="evidence" value="ECO:0007669"/>
    <property type="project" value="TreeGrafter"/>
</dbReference>
<evidence type="ECO:0000256" key="5">
    <source>
        <dbReference type="SAM" id="Phobius"/>
    </source>
</evidence>
<evidence type="ECO:0000313" key="9">
    <source>
        <dbReference type="Proteomes" id="UP000274504"/>
    </source>
</evidence>
<keyword evidence="2 5" id="KW-0812">Transmembrane</keyword>
<feature type="transmembrane region" description="Helical" evidence="5">
    <location>
        <begin position="295"/>
        <end position="316"/>
    </location>
</feature>
<feature type="domain" description="G-protein coupled receptors family 1 profile" evidence="6">
    <location>
        <begin position="51"/>
        <end position="351"/>
    </location>
</feature>
<evidence type="ECO:0000256" key="4">
    <source>
        <dbReference type="ARBA" id="ARBA00023136"/>
    </source>
</evidence>
<evidence type="ECO:0000313" key="8">
    <source>
        <dbReference type="EMBL" id="VUZ54657.1"/>
    </source>
</evidence>
<dbReference type="InterPro" id="IPR017452">
    <property type="entry name" value="GPCR_Rhodpsn_7TM"/>
</dbReference>
<dbReference type="STRING" id="6216.A0A0R3SBR4"/>
<dbReference type="WBParaSite" id="HDID_0000194601-mRNA-1">
    <property type="protein sequence ID" value="HDID_0000194601-mRNA-1"/>
    <property type="gene ID" value="HDID_0000194601"/>
</dbReference>